<dbReference type="GO" id="GO:0000049">
    <property type="term" value="F:tRNA binding"/>
    <property type="evidence" value="ECO:0007669"/>
    <property type="project" value="UniProtKB-UniRule"/>
</dbReference>
<keyword evidence="4 6" id="KW-0378">Hydrolase</keyword>
<keyword evidence="5 6" id="KW-0694">RNA-binding</keyword>
<proteinExistence type="inferred from homology"/>
<evidence type="ECO:0000313" key="8">
    <source>
        <dbReference type="EMBL" id="HEB95145.1"/>
    </source>
</evidence>
<evidence type="ECO:0000256" key="6">
    <source>
        <dbReference type="HAMAP-Rule" id="MF_00227"/>
    </source>
</evidence>
<evidence type="ECO:0000256" key="3">
    <source>
        <dbReference type="ARBA" id="ARBA00022759"/>
    </source>
</evidence>
<dbReference type="InterPro" id="IPR020568">
    <property type="entry name" value="Ribosomal_Su5_D2-typ_SF"/>
</dbReference>
<dbReference type="PANTHER" id="PTHR33992:SF1">
    <property type="entry name" value="RIBONUCLEASE P PROTEIN COMPONENT"/>
    <property type="match status" value="1"/>
</dbReference>
<evidence type="ECO:0000256" key="7">
    <source>
        <dbReference type="NCBIfam" id="TIGR00188"/>
    </source>
</evidence>
<comment type="similarity">
    <text evidence="6">Belongs to the RnpA family.</text>
</comment>
<dbReference type="NCBIfam" id="TIGR00188">
    <property type="entry name" value="rnpA"/>
    <property type="match status" value="1"/>
</dbReference>
<dbReference type="EMBL" id="DRKP01000021">
    <property type="protein sequence ID" value="HEB95145.1"/>
    <property type="molecule type" value="Genomic_DNA"/>
</dbReference>
<dbReference type="Pfam" id="PF00825">
    <property type="entry name" value="Ribonuclease_P"/>
    <property type="match status" value="1"/>
</dbReference>
<evidence type="ECO:0000256" key="2">
    <source>
        <dbReference type="ARBA" id="ARBA00022722"/>
    </source>
</evidence>
<dbReference type="HAMAP" id="MF_00227">
    <property type="entry name" value="RNase_P"/>
    <property type="match status" value="1"/>
</dbReference>
<dbReference type="PANTHER" id="PTHR33992">
    <property type="entry name" value="RIBONUCLEASE P PROTEIN COMPONENT"/>
    <property type="match status" value="1"/>
</dbReference>
<keyword evidence="3 6" id="KW-0255">Endonuclease</keyword>
<evidence type="ECO:0000256" key="4">
    <source>
        <dbReference type="ARBA" id="ARBA00022801"/>
    </source>
</evidence>
<accession>A0A831RLF8</accession>
<organism evidence="8">
    <name type="scientific">Sedimenticola thiotaurini</name>
    <dbReference type="NCBI Taxonomy" id="1543721"/>
    <lineage>
        <taxon>Bacteria</taxon>
        <taxon>Pseudomonadati</taxon>
        <taxon>Pseudomonadota</taxon>
        <taxon>Gammaproteobacteria</taxon>
        <taxon>Chromatiales</taxon>
        <taxon>Sedimenticolaceae</taxon>
        <taxon>Sedimenticola</taxon>
    </lineage>
</organism>
<comment type="subunit">
    <text evidence="6">Consists of a catalytic RNA component (M1 or rnpB) and a protein subunit.</text>
</comment>
<sequence length="124" mass="14494">MGSRPFGFPRSARLLTASEYARVFERPQRASDRWFTLLWRANGRGKSRLGLAISKKNCRRAVDRNLIKRMVRESFRRHRGRLPAVDVVVLTRRGIDVADRTIIRESLQRHWQRLSLLNVEPAGE</sequence>
<gene>
    <name evidence="6 8" type="primary">rnpA</name>
    <name evidence="8" type="ORF">ENI96_01780</name>
</gene>
<evidence type="ECO:0000256" key="1">
    <source>
        <dbReference type="ARBA" id="ARBA00022694"/>
    </source>
</evidence>
<dbReference type="Gene3D" id="3.30.230.10">
    <property type="match status" value="1"/>
</dbReference>
<dbReference type="AlphaFoldDB" id="A0A831RLF8"/>
<keyword evidence="2 6" id="KW-0540">Nuclease</keyword>
<dbReference type="GO" id="GO:0004526">
    <property type="term" value="F:ribonuclease P activity"/>
    <property type="evidence" value="ECO:0007669"/>
    <property type="project" value="UniProtKB-UniRule"/>
</dbReference>
<dbReference type="InterPro" id="IPR014721">
    <property type="entry name" value="Ribsml_uS5_D2-typ_fold_subgr"/>
</dbReference>
<comment type="catalytic activity">
    <reaction evidence="6">
        <text>Endonucleolytic cleavage of RNA, removing 5'-extranucleotides from tRNA precursor.</text>
        <dbReference type="EC" id="3.1.26.5"/>
    </reaction>
</comment>
<keyword evidence="1 6" id="KW-0819">tRNA processing</keyword>
<dbReference type="Proteomes" id="UP000886251">
    <property type="component" value="Unassembled WGS sequence"/>
</dbReference>
<dbReference type="EC" id="3.1.26.5" evidence="6 7"/>
<dbReference type="GO" id="GO:0030677">
    <property type="term" value="C:ribonuclease P complex"/>
    <property type="evidence" value="ECO:0007669"/>
    <property type="project" value="TreeGrafter"/>
</dbReference>
<comment type="function">
    <text evidence="6">RNaseP catalyzes the removal of the 5'-leader sequence from pre-tRNA to produce the mature 5'-terminus. It can also cleave other RNA substrates such as 4.5S RNA. The protein component plays an auxiliary but essential role in vivo by binding to the 5'-leader sequence and broadening the substrate specificity of the ribozyme.</text>
</comment>
<evidence type="ECO:0000256" key="5">
    <source>
        <dbReference type="ARBA" id="ARBA00022884"/>
    </source>
</evidence>
<name>A0A831RLF8_9GAMM</name>
<dbReference type="GO" id="GO:0042781">
    <property type="term" value="F:3'-tRNA processing endoribonuclease activity"/>
    <property type="evidence" value="ECO:0007669"/>
    <property type="project" value="TreeGrafter"/>
</dbReference>
<dbReference type="GO" id="GO:0001682">
    <property type="term" value="P:tRNA 5'-leader removal"/>
    <property type="evidence" value="ECO:0007669"/>
    <property type="project" value="UniProtKB-UniRule"/>
</dbReference>
<dbReference type="InterPro" id="IPR000100">
    <property type="entry name" value="RNase_P"/>
</dbReference>
<reference evidence="8" key="1">
    <citation type="journal article" date="2020" name="mSystems">
        <title>Genome- and Community-Level Interaction Insights into Carbon Utilization and Element Cycling Functions of Hydrothermarchaeota in Hydrothermal Sediment.</title>
        <authorList>
            <person name="Zhou Z."/>
            <person name="Liu Y."/>
            <person name="Xu W."/>
            <person name="Pan J."/>
            <person name="Luo Z.H."/>
            <person name="Li M."/>
        </authorList>
    </citation>
    <scope>NUCLEOTIDE SEQUENCE [LARGE SCALE GENOMIC DNA]</scope>
    <source>
        <strain evidence="8">HyVt-443</strain>
    </source>
</reference>
<comment type="caution">
    <text evidence="8">The sequence shown here is derived from an EMBL/GenBank/DDBJ whole genome shotgun (WGS) entry which is preliminary data.</text>
</comment>
<dbReference type="SUPFAM" id="SSF54211">
    <property type="entry name" value="Ribosomal protein S5 domain 2-like"/>
    <property type="match status" value="1"/>
</dbReference>
<protein>
    <recommendedName>
        <fullName evidence="6 7">Ribonuclease P protein component</fullName>
        <shortName evidence="6">RNase P protein</shortName>
        <shortName evidence="6">RNaseP protein</shortName>
        <ecNumber evidence="6 7">3.1.26.5</ecNumber>
    </recommendedName>
    <alternativeName>
        <fullName evidence="6">Protein C5</fullName>
    </alternativeName>
</protein>